<accession>A0AA39TZH1</accession>
<sequence length="464" mass="52842">MTHAAGLNRISLVAPTSPVFEKLWQTPTMQSQQPLYSLPHRGDFEECDVLCMIQGPGLWCRTQYQAFQQAYEDVKHLRSLLQMFLQHLQSLPLTFERLHLCVAETQWVALKLQAYMDYYMIFMLRISSPTLTIWKVHSDLVGAFTTSTLTAQEFHKAGIPVWLLRSVLVIPFTRIDQVVDVFLREEHVNLHPCPLHLRKVYVGAASNELKYQAIDTFTQSHFSSPNPFFWTPGVHTSVPAVPNASRTSSERYKPYEHQRGHRRKKDRPANCSPCEGAAILEHRLLLPLHVAWCQGLMAANTAPERSQVPAAGYAFPRLELFVTVQSVEKLQTLLSGWLRLQSGVFALLTPPFNPPLLPHQTWCTVLQFDWLLESSNIPADSAAVVRRRLVLLPRAVRTLLGQANAVRDLDDNDIQAILWELSEVGFRIEMMSLDARLHAGSITISRSILSYWLPHNLTMLILRT</sequence>
<keyword evidence="3" id="KW-1185">Reference proteome</keyword>
<feature type="region of interest" description="Disordered" evidence="1">
    <location>
        <begin position="240"/>
        <end position="268"/>
    </location>
</feature>
<dbReference type="AlphaFoldDB" id="A0AA39TZH1"/>
<dbReference type="RefSeq" id="XP_060335155.1">
    <property type="nucleotide sequence ID" value="XM_060476875.1"/>
</dbReference>
<comment type="caution">
    <text evidence="2">The sequence shown here is derived from an EMBL/GenBank/DDBJ whole genome shotgun (WGS) entry which is preliminary data.</text>
</comment>
<dbReference type="Proteomes" id="UP001175211">
    <property type="component" value="Unassembled WGS sequence"/>
</dbReference>
<reference evidence="2" key="1">
    <citation type="submission" date="2023-06" db="EMBL/GenBank/DDBJ databases">
        <authorList>
            <consortium name="Lawrence Berkeley National Laboratory"/>
            <person name="Ahrendt S."/>
            <person name="Sahu N."/>
            <person name="Indic B."/>
            <person name="Wong-Bajracharya J."/>
            <person name="Merenyi Z."/>
            <person name="Ke H.-M."/>
            <person name="Monk M."/>
            <person name="Kocsube S."/>
            <person name="Drula E."/>
            <person name="Lipzen A."/>
            <person name="Balint B."/>
            <person name="Henrissat B."/>
            <person name="Andreopoulos B."/>
            <person name="Martin F.M."/>
            <person name="Harder C.B."/>
            <person name="Rigling D."/>
            <person name="Ford K.L."/>
            <person name="Foster G.D."/>
            <person name="Pangilinan J."/>
            <person name="Papanicolaou A."/>
            <person name="Barry K."/>
            <person name="LaButti K."/>
            <person name="Viragh M."/>
            <person name="Koriabine M."/>
            <person name="Yan M."/>
            <person name="Riley R."/>
            <person name="Champramary S."/>
            <person name="Plett K.L."/>
            <person name="Tsai I.J."/>
            <person name="Slot J."/>
            <person name="Sipos G."/>
            <person name="Plett J."/>
            <person name="Nagy L.G."/>
            <person name="Grigoriev I.V."/>
        </authorList>
    </citation>
    <scope>NUCLEOTIDE SEQUENCE</scope>
    <source>
        <strain evidence="2">CCBAS 213</strain>
    </source>
</reference>
<evidence type="ECO:0000313" key="2">
    <source>
        <dbReference type="EMBL" id="KAK0463845.1"/>
    </source>
</evidence>
<feature type="compositionally biased region" description="Basic and acidic residues" evidence="1">
    <location>
        <begin position="248"/>
        <end position="258"/>
    </location>
</feature>
<name>A0AA39TZH1_ARMTA</name>
<protein>
    <submittedName>
        <fullName evidence="2">Uncharacterized protein</fullName>
    </submittedName>
</protein>
<gene>
    <name evidence="2" type="ORF">EV420DRAFT_1638760</name>
</gene>
<organism evidence="2 3">
    <name type="scientific">Armillaria tabescens</name>
    <name type="common">Ringless honey mushroom</name>
    <name type="synonym">Agaricus tabescens</name>
    <dbReference type="NCBI Taxonomy" id="1929756"/>
    <lineage>
        <taxon>Eukaryota</taxon>
        <taxon>Fungi</taxon>
        <taxon>Dikarya</taxon>
        <taxon>Basidiomycota</taxon>
        <taxon>Agaricomycotina</taxon>
        <taxon>Agaricomycetes</taxon>
        <taxon>Agaricomycetidae</taxon>
        <taxon>Agaricales</taxon>
        <taxon>Marasmiineae</taxon>
        <taxon>Physalacriaceae</taxon>
        <taxon>Desarmillaria</taxon>
    </lineage>
</organism>
<proteinExistence type="predicted"/>
<evidence type="ECO:0000256" key="1">
    <source>
        <dbReference type="SAM" id="MobiDB-lite"/>
    </source>
</evidence>
<evidence type="ECO:0000313" key="3">
    <source>
        <dbReference type="Proteomes" id="UP001175211"/>
    </source>
</evidence>
<dbReference type="GeneID" id="85360423"/>
<dbReference type="EMBL" id="JAUEPS010000007">
    <property type="protein sequence ID" value="KAK0463845.1"/>
    <property type="molecule type" value="Genomic_DNA"/>
</dbReference>